<keyword evidence="8" id="KW-1185">Reference proteome</keyword>
<dbReference type="InterPro" id="IPR000375">
    <property type="entry name" value="Dynamin_stalk"/>
</dbReference>
<feature type="compositionally biased region" description="Polar residues" evidence="4">
    <location>
        <begin position="594"/>
        <end position="606"/>
    </location>
</feature>
<dbReference type="GO" id="GO:0005737">
    <property type="term" value="C:cytoplasm"/>
    <property type="evidence" value="ECO:0007669"/>
    <property type="project" value="TreeGrafter"/>
</dbReference>
<dbReference type="CDD" id="cd08771">
    <property type="entry name" value="DLP_1"/>
    <property type="match status" value="1"/>
</dbReference>
<reference evidence="7" key="1">
    <citation type="submission" date="2022-11" db="EMBL/GenBank/DDBJ databases">
        <title>Genome Resource of Sclerotinia nivalis Strain SnTB1, a Plant Pathogen Isolated from American Ginseng.</title>
        <authorList>
            <person name="Fan S."/>
        </authorList>
    </citation>
    <scope>NUCLEOTIDE SEQUENCE</scope>
    <source>
        <strain evidence="7">SnTB1</strain>
    </source>
</reference>
<dbReference type="GO" id="GO:0008017">
    <property type="term" value="F:microtubule binding"/>
    <property type="evidence" value="ECO:0007669"/>
    <property type="project" value="TreeGrafter"/>
</dbReference>
<dbReference type="InterPro" id="IPR001401">
    <property type="entry name" value="Dynamin_GTPase"/>
</dbReference>
<dbReference type="Gene3D" id="1.20.120.1240">
    <property type="entry name" value="Dynamin, middle domain"/>
    <property type="match status" value="1"/>
</dbReference>
<keyword evidence="1" id="KW-0547">Nucleotide-binding</keyword>
<dbReference type="OrthoDB" id="5061070at2759"/>
<dbReference type="InterPro" id="IPR027417">
    <property type="entry name" value="P-loop_NTPase"/>
</dbReference>
<dbReference type="GO" id="GO:0005874">
    <property type="term" value="C:microtubule"/>
    <property type="evidence" value="ECO:0007669"/>
    <property type="project" value="TreeGrafter"/>
</dbReference>
<proteinExistence type="predicted"/>
<feature type="region of interest" description="Disordered" evidence="4">
    <location>
        <begin position="970"/>
        <end position="989"/>
    </location>
</feature>
<dbReference type="SUPFAM" id="SSF52540">
    <property type="entry name" value="P-loop containing nucleoside triphosphate hydrolases"/>
    <property type="match status" value="1"/>
</dbReference>
<feature type="domain" description="GED" evidence="5">
    <location>
        <begin position="826"/>
        <end position="923"/>
    </location>
</feature>
<gene>
    <name evidence="7" type="ORF">OCU04_008546</name>
</gene>
<dbReference type="Pfam" id="PF00350">
    <property type="entry name" value="Dynamin_N"/>
    <property type="match status" value="1"/>
</dbReference>
<evidence type="ECO:0000256" key="3">
    <source>
        <dbReference type="SAM" id="Coils"/>
    </source>
</evidence>
<name>A0A9X0DH42_9HELO</name>
<evidence type="ECO:0000259" key="5">
    <source>
        <dbReference type="PROSITE" id="PS51388"/>
    </source>
</evidence>
<dbReference type="Pfam" id="PF01031">
    <property type="entry name" value="Dynamin_M"/>
    <property type="match status" value="1"/>
</dbReference>
<dbReference type="PROSITE" id="PS51388">
    <property type="entry name" value="GED"/>
    <property type="match status" value="1"/>
</dbReference>
<evidence type="ECO:0008006" key="9">
    <source>
        <dbReference type="Google" id="ProtNLM"/>
    </source>
</evidence>
<keyword evidence="3" id="KW-0175">Coiled coil</keyword>
<dbReference type="Proteomes" id="UP001152300">
    <property type="component" value="Unassembled WGS sequence"/>
</dbReference>
<dbReference type="PRINTS" id="PR00195">
    <property type="entry name" value="DYNAMIN"/>
</dbReference>
<dbReference type="InterPro" id="IPR030381">
    <property type="entry name" value="G_DYNAMIN_dom"/>
</dbReference>
<dbReference type="PANTHER" id="PTHR11566:SF131">
    <property type="entry name" value="GTPASE, PUTATIVE (AFU_ORTHOLOGUE AFUA_6G07630)-RELATED"/>
    <property type="match status" value="1"/>
</dbReference>
<evidence type="ECO:0000313" key="8">
    <source>
        <dbReference type="Proteomes" id="UP001152300"/>
    </source>
</evidence>
<dbReference type="InterPro" id="IPR020850">
    <property type="entry name" value="GED_dom"/>
</dbReference>
<dbReference type="GO" id="GO:0003924">
    <property type="term" value="F:GTPase activity"/>
    <property type="evidence" value="ECO:0007669"/>
    <property type="project" value="InterPro"/>
</dbReference>
<feature type="region of interest" description="Disordered" evidence="4">
    <location>
        <begin position="929"/>
        <end position="960"/>
    </location>
</feature>
<protein>
    <recommendedName>
        <fullName evidence="9">GED domain-containing protein</fullName>
    </recommendedName>
</protein>
<comment type="caution">
    <text evidence="7">The sequence shown here is derived from an EMBL/GenBank/DDBJ whole genome shotgun (WGS) entry which is preliminary data.</text>
</comment>
<evidence type="ECO:0000256" key="4">
    <source>
        <dbReference type="SAM" id="MobiDB-lite"/>
    </source>
</evidence>
<keyword evidence="2" id="KW-0342">GTP-binding</keyword>
<dbReference type="EMBL" id="JAPEIS010000009">
    <property type="protein sequence ID" value="KAJ8063316.1"/>
    <property type="molecule type" value="Genomic_DNA"/>
</dbReference>
<feature type="compositionally biased region" description="Polar residues" evidence="4">
    <location>
        <begin position="12"/>
        <end position="38"/>
    </location>
</feature>
<accession>A0A9X0DH42</accession>
<sequence>MAFQISRKQVEEITSTRGQLSSPHHTKLPTSPTNTTFPTIPRTIKQETSNRTTRRTSKGAREYHLSSNPHDQIDIDRDLRAPYHSDSHHPSHYAYQEPDTRNTTPSIDGMSGLHRIGLDSKVLIDALSQLGNYDVAHIVDLPMIALIGDQSAGKSSLISLLTWMFLPKNSGCCTRCPANIITKAAETWSCTISLRQKYGYRTPKTPLEDRDVTKNNPFPPWFEQELVIKEFIKITDKSKLEDAMKWAQIALLNHNQDYEQFIPESGTHFLNNNTTTKAKVTPNVVKVEISGPGLPTLSFFDLPGIIANTPKNDERYLIKVFENIAKKYIRTPNTLIIFVMTMSVEAVLSKAKALIEEEGATNRCMGVLTKPDTLVEKEGTNDWEKILDGEEHHLGHGWRVTRLPGPDFQATEKDYHLQACDEEKEFFSTNELWQGPWSKYQDKCGIPKIQRLLSRLLAESIQKSLPDIKMKVHKRKATIIQELKGLPELPNENVQLHVTRLLHNFSQNVEKMMNSEQNLSDTTFHGSWTKLSRQFHELILHNKPKITFSDPSDRLTFEVIDLDNDDVNTKQELVPDSCKKRGYNQMVNEDRSNSGDQTPSTPSGAKSETPIPHTPRPIANFRQNPFRNTIFERHAHYGIGFATIGEIRTQIENHTYMGLPDMVNTPVYKHFCQKAVRDWKPPVQQLLHGVISLLRSEIEKSADRILGPFRQTDLYKQSITILREWIEELSKAQRDALDELYELETYSPFTMNQEEIQKTKQSEKLDLQKVRHKVRAIRFIDREIYTKSIKLKTKETDGDKARLQEKMRLVELVKPDQLSKDSFQNEIDVAAYIRAYYIVAGKRFIDSICISINNRLFRHVKDNITDLLETRLGVNHPTNGLNRCVELMEENSEIGAKRRKLQKELEELEAFEIRFEQLLKESVADDEEFSATPAFEEENHRSESEDFEQMGYHQQSPVSELLHRRGTYNYNNETREADNIDGLPGNFEA</sequence>
<dbReference type="InterPro" id="IPR045063">
    <property type="entry name" value="Dynamin_N"/>
</dbReference>
<evidence type="ECO:0000259" key="6">
    <source>
        <dbReference type="PROSITE" id="PS51718"/>
    </source>
</evidence>
<dbReference type="PROSITE" id="PS51718">
    <property type="entry name" value="G_DYNAMIN_2"/>
    <property type="match status" value="1"/>
</dbReference>
<feature type="region of interest" description="Disordered" evidence="4">
    <location>
        <begin position="574"/>
        <end position="620"/>
    </location>
</feature>
<evidence type="ECO:0000256" key="1">
    <source>
        <dbReference type="ARBA" id="ARBA00022741"/>
    </source>
</evidence>
<dbReference type="InterPro" id="IPR022812">
    <property type="entry name" value="Dynamin"/>
</dbReference>
<feature type="region of interest" description="Disordered" evidence="4">
    <location>
        <begin position="1"/>
        <end position="103"/>
    </location>
</feature>
<feature type="domain" description="Dynamin-type G" evidence="6">
    <location>
        <begin position="138"/>
        <end position="466"/>
    </location>
</feature>
<dbReference type="AlphaFoldDB" id="A0A9X0DH42"/>
<dbReference type="Gene3D" id="3.40.50.300">
    <property type="entry name" value="P-loop containing nucleotide triphosphate hydrolases"/>
    <property type="match status" value="1"/>
</dbReference>
<dbReference type="GO" id="GO:0031623">
    <property type="term" value="P:receptor internalization"/>
    <property type="evidence" value="ECO:0007669"/>
    <property type="project" value="TreeGrafter"/>
</dbReference>
<dbReference type="GO" id="GO:0005886">
    <property type="term" value="C:plasma membrane"/>
    <property type="evidence" value="ECO:0007669"/>
    <property type="project" value="TreeGrafter"/>
</dbReference>
<evidence type="ECO:0000313" key="7">
    <source>
        <dbReference type="EMBL" id="KAJ8063316.1"/>
    </source>
</evidence>
<organism evidence="7 8">
    <name type="scientific">Sclerotinia nivalis</name>
    <dbReference type="NCBI Taxonomy" id="352851"/>
    <lineage>
        <taxon>Eukaryota</taxon>
        <taxon>Fungi</taxon>
        <taxon>Dikarya</taxon>
        <taxon>Ascomycota</taxon>
        <taxon>Pezizomycotina</taxon>
        <taxon>Leotiomycetes</taxon>
        <taxon>Helotiales</taxon>
        <taxon>Sclerotiniaceae</taxon>
        <taxon>Sclerotinia</taxon>
    </lineage>
</organism>
<dbReference type="GO" id="GO:0005525">
    <property type="term" value="F:GTP binding"/>
    <property type="evidence" value="ECO:0007669"/>
    <property type="project" value="InterPro"/>
</dbReference>
<dbReference type="SMART" id="SM00053">
    <property type="entry name" value="DYNc"/>
    <property type="match status" value="1"/>
</dbReference>
<feature type="compositionally biased region" description="Basic and acidic residues" evidence="4">
    <location>
        <begin position="71"/>
        <end position="89"/>
    </location>
</feature>
<evidence type="ECO:0000256" key="2">
    <source>
        <dbReference type="ARBA" id="ARBA00023134"/>
    </source>
</evidence>
<dbReference type="PANTHER" id="PTHR11566">
    <property type="entry name" value="DYNAMIN"/>
    <property type="match status" value="1"/>
</dbReference>
<feature type="coiled-coil region" evidence="3">
    <location>
        <begin position="884"/>
        <end position="921"/>
    </location>
</feature>